<dbReference type="Proteomes" id="UP000195602">
    <property type="component" value="Unassembled WGS sequence"/>
</dbReference>
<proteinExistence type="predicted"/>
<dbReference type="SUPFAM" id="SSF46565">
    <property type="entry name" value="Chaperone J-domain"/>
    <property type="match status" value="1"/>
</dbReference>
<dbReference type="InterPro" id="IPR036869">
    <property type="entry name" value="J_dom_sf"/>
</dbReference>
<feature type="region of interest" description="Disordered" evidence="1">
    <location>
        <begin position="181"/>
        <end position="200"/>
    </location>
</feature>
<accession>A0AA91PZR1</accession>
<dbReference type="Gene3D" id="1.10.287.110">
    <property type="entry name" value="DnaJ domain"/>
    <property type="match status" value="1"/>
</dbReference>
<name>A0AA91PZR1_CLALS</name>
<feature type="region of interest" description="Disordered" evidence="1">
    <location>
        <begin position="136"/>
        <end position="168"/>
    </location>
</feature>
<evidence type="ECO:0000313" key="3">
    <source>
        <dbReference type="EMBL" id="OVF08392.1"/>
    </source>
</evidence>
<feature type="compositionally biased region" description="Basic residues" evidence="1">
    <location>
        <begin position="187"/>
        <end position="200"/>
    </location>
</feature>
<protein>
    <recommendedName>
        <fullName evidence="2">J domain-containing protein</fullName>
    </recommendedName>
</protein>
<reference evidence="3 4" key="1">
    <citation type="submission" date="2017-04" db="EMBL/GenBank/DDBJ databases">
        <title>Draft genome of the yeast Clavispora lusitaniae type strain CBS 6936.</title>
        <authorList>
            <person name="Durrens P."/>
            <person name="Klopp C."/>
            <person name="Biteau N."/>
            <person name="Fitton-Ouhabi V."/>
            <person name="Dementhon K."/>
            <person name="Accoceberry I."/>
            <person name="Sherman D.J."/>
            <person name="Noel T."/>
        </authorList>
    </citation>
    <scope>NUCLEOTIDE SEQUENCE [LARGE SCALE GENOMIC DNA]</scope>
    <source>
        <strain evidence="3 4">CBS 6936</strain>
    </source>
</reference>
<dbReference type="AlphaFoldDB" id="A0AA91PZR1"/>
<dbReference type="PROSITE" id="PS50076">
    <property type="entry name" value="DNAJ_2"/>
    <property type="match status" value="1"/>
</dbReference>
<evidence type="ECO:0000256" key="1">
    <source>
        <dbReference type="SAM" id="MobiDB-lite"/>
    </source>
</evidence>
<dbReference type="Pfam" id="PF00226">
    <property type="entry name" value="DnaJ"/>
    <property type="match status" value="1"/>
</dbReference>
<gene>
    <name evidence="3" type="ORF">A9F13_08g00869</name>
</gene>
<dbReference type="PANTHER" id="PTHR46620">
    <property type="entry name" value="J DOMAIN-CONTAINING PROTEIN SPF31"/>
    <property type="match status" value="1"/>
</dbReference>
<dbReference type="InterPro" id="IPR001623">
    <property type="entry name" value="DnaJ_domain"/>
</dbReference>
<organism evidence="3 4">
    <name type="scientific">Clavispora lusitaniae</name>
    <name type="common">Candida lusitaniae</name>
    <dbReference type="NCBI Taxonomy" id="36911"/>
    <lineage>
        <taxon>Eukaryota</taxon>
        <taxon>Fungi</taxon>
        <taxon>Dikarya</taxon>
        <taxon>Ascomycota</taxon>
        <taxon>Saccharomycotina</taxon>
        <taxon>Pichiomycetes</taxon>
        <taxon>Metschnikowiaceae</taxon>
        <taxon>Clavispora</taxon>
    </lineage>
</organism>
<dbReference type="SMART" id="SM00271">
    <property type="entry name" value="DnaJ"/>
    <property type="match status" value="1"/>
</dbReference>
<feature type="domain" description="J" evidence="2">
    <location>
        <begin position="30"/>
        <end position="116"/>
    </location>
</feature>
<comment type="caution">
    <text evidence="3">The sequence shown here is derived from an EMBL/GenBank/DDBJ whole genome shotgun (WGS) entry which is preliminary data.</text>
</comment>
<evidence type="ECO:0000259" key="2">
    <source>
        <dbReference type="PROSITE" id="PS50076"/>
    </source>
</evidence>
<dbReference type="PANTHER" id="PTHR46620:SF1">
    <property type="entry name" value="J DOMAIN-CONTAINING PROTEIN SPF31"/>
    <property type="match status" value="1"/>
</dbReference>
<sequence length="200" mass="23738">MSVEDQLRRKETEIKREDELRRILACHSSDYFAILQINPLQDGDSLPSLVRKSYRQKSLLLHPDKIQHEDAPRAFDLLKKAEIVLSDPENKERGYLIDLYRHVASDSQEADYDSPANASIRAKVHAALELHEKQQEVEKNYQQRQETQKHSEMESMAKERERKKEWEKAWESQRESRVQSWREFSKVSKKKKKPKKKVLV</sequence>
<evidence type="ECO:0000313" key="4">
    <source>
        <dbReference type="Proteomes" id="UP000195602"/>
    </source>
</evidence>
<dbReference type="CDD" id="cd06257">
    <property type="entry name" value="DnaJ"/>
    <property type="match status" value="1"/>
</dbReference>
<dbReference type="KEGG" id="clus:A9F13_08g00869"/>
<dbReference type="EMBL" id="LYUB02000008">
    <property type="protein sequence ID" value="OVF08392.1"/>
    <property type="molecule type" value="Genomic_DNA"/>
</dbReference>